<evidence type="ECO:0000313" key="2">
    <source>
        <dbReference type="EMBL" id="GMI19535.1"/>
    </source>
</evidence>
<feature type="region of interest" description="Disordered" evidence="1">
    <location>
        <begin position="1"/>
        <end position="35"/>
    </location>
</feature>
<dbReference type="Proteomes" id="UP001165060">
    <property type="component" value="Unassembled WGS sequence"/>
</dbReference>
<protein>
    <submittedName>
        <fullName evidence="2">Uncharacterized protein</fullName>
    </submittedName>
</protein>
<accession>A0ABQ6M4Z8</accession>
<gene>
    <name evidence="2" type="ORF">TeGR_g10742</name>
</gene>
<feature type="region of interest" description="Disordered" evidence="1">
    <location>
        <begin position="142"/>
        <end position="161"/>
    </location>
</feature>
<name>A0ABQ6M4Z8_9STRA</name>
<evidence type="ECO:0000256" key="1">
    <source>
        <dbReference type="SAM" id="MobiDB-lite"/>
    </source>
</evidence>
<sequence length="161" mass="18401">MDEVELSNKGAVPVVSDGAADETQAAESTGNEELPEELQVEEVDMDDERMDPLEWTVRKVLPIPKKYFWETGNDNVNFRTKVWHRSVQFLGKALYVAEYCGEVVAHMLGINESRYQYVMDNMTEEDWERARKVNDEREKEWADLRASQAASKDAGVTPDAL</sequence>
<dbReference type="Pfam" id="PF14774">
    <property type="entry name" value="FAM177"/>
    <property type="match status" value="1"/>
</dbReference>
<keyword evidence="3" id="KW-1185">Reference proteome</keyword>
<dbReference type="InterPro" id="IPR028260">
    <property type="entry name" value="FAM177"/>
</dbReference>
<proteinExistence type="predicted"/>
<reference evidence="2 3" key="1">
    <citation type="journal article" date="2023" name="Commun. Biol.">
        <title>Genome analysis of Parmales, the sister group of diatoms, reveals the evolutionary specialization of diatoms from phago-mixotrophs to photoautotrophs.</title>
        <authorList>
            <person name="Ban H."/>
            <person name="Sato S."/>
            <person name="Yoshikawa S."/>
            <person name="Yamada K."/>
            <person name="Nakamura Y."/>
            <person name="Ichinomiya M."/>
            <person name="Sato N."/>
            <person name="Blanc-Mathieu R."/>
            <person name="Endo H."/>
            <person name="Kuwata A."/>
            <person name="Ogata H."/>
        </authorList>
    </citation>
    <scope>NUCLEOTIDE SEQUENCE [LARGE SCALE GENOMIC DNA]</scope>
</reference>
<comment type="caution">
    <text evidence="2">The sequence shown here is derived from an EMBL/GenBank/DDBJ whole genome shotgun (WGS) entry which is preliminary data.</text>
</comment>
<evidence type="ECO:0000313" key="3">
    <source>
        <dbReference type="Proteomes" id="UP001165060"/>
    </source>
</evidence>
<organism evidence="2 3">
    <name type="scientific">Tetraparma gracilis</name>
    <dbReference type="NCBI Taxonomy" id="2962635"/>
    <lineage>
        <taxon>Eukaryota</taxon>
        <taxon>Sar</taxon>
        <taxon>Stramenopiles</taxon>
        <taxon>Ochrophyta</taxon>
        <taxon>Bolidophyceae</taxon>
        <taxon>Parmales</taxon>
        <taxon>Triparmaceae</taxon>
        <taxon>Tetraparma</taxon>
    </lineage>
</organism>
<dbReference type="EMBL" id="BRYB01002443">
    <property type="protein sequence ID" value="GMI19535.1"/>
    <property type="molecule type" value="Genomic_DNA"/>
</dbReference>